<evidence type="ECO:0000256" key="6">
    <source>
        <dbReference type="ARBA" id="ARBA00022655"/>
    </source>
</evidence>
<proteinExistence type="inferred from homology"/>
<evidence type="ECO:0000256" key="10">
    <source>
        <dbReference type="ARBA" id="ARBA00048793"/>
    </source>
</evidence>
<dbReference type="NCBIfam" id="TIGR00745">
    <property type="entry name" value="apbA_panE"/>
    <property type="match status" value="1"/>
</dbReference>
<dbReference type="EC" id="1.1.1.169" evidence="4 11"/>
<dbReference type="PANTHER" id="PTHR43765">
    <property type="entry name" value="2-DEHYDROPANTOATE 2-REDUCTASE-RELATED"/>
    <property type="match status" value="1"/>
</dbReference>
<evidence type="ECO:0000256" key="2">
    <source>
        <dbReference type="ARBA" id="ARBA00004994"/>
    </source>
</evidence>
<comment type="similarity">
    <text evidence="3 11">Belongs to the ketopantoate reductase family.</text>
</comment>
<dbReference type="Gene3D" id="1.10.1040.10">
    <property type="entry name" value="N-(1-d-carboxylethyl)-l-norvaline Dehydrogenase, domain 2"/>
    <property type="match status" value="1"/>
</dbReference>
<evidence type="ECO:0000256" key="5">
    <source>
        <dbReference type="ARBA" id="ARBA00019465"/>
    </source>
</evidence>
<organism evidence="14 15">
    <name type="scientific">Metabacillus malikii</name>
    <dbReference type="NCBI Taxonomy" id="1504265"/>
    <lineage>
        <taxon>Bacteria</taxon>
        <taxon>Bacillati</taxon>
        <taxon>Bacillota</taxon>
        <taxon>Bacilli</taxon>
        <taxon>Bacillales</taxon>
        <taxon>Bacillaceae</taxon>
        <taxon>Metabacillus</taxon>
    </lineage>
</organism>
<comment type="catalytic activity">
    <reaction evidence="10 11">
        <text>(R)-pantoate + NADP(+) = 2-dehydropantoate + NADPH + H(+)</text>
        <dbReference type="Rhea" id="RHEA:16233"/>
        <dbReference type="ChEBI" id="CHEBI:11561"/>
        <dbReference type="ChEBI" id="CHEBI:15378"/>
        <dbReference type="ChEBI" id="CHEBI:15980"/>
        <dbReference type="ChEBI" id="CHEBI:57783"/>
        <dbReference type="ChEBI" id="CHEBI:58349"/>
        <dbReference type="EC" id="1.1.1.169"/>
    </reaction>
</comment>
<dbReference type="InterPro" id="IPR013332">
    <property type="entry name" value="KPR_N"/>
</dbReference>
<dbReference type="GO" id="GO:0008677">
    <property type="term" value="F:2-dehydropantoate 2-reductase activity"/>
    <property type="evidence" value="ECO:0007669"/>
    <property type="project" value="UniProtKB-EC"/>
</dbReference>
<dbReference type="NCBIfam" id="NF005093">
    <property type="entry name" value="PRK06522.2-4"/>
    <property type="match status" value="1"/>
</dbReference>
<evidence type="ECO:0000313" key="15">
    <source>
        <dbReference type="Proteomes" id="UP001234495"/>
    </source>
</evidence>
<evidence type="ECO:0000313" key="14">
    <source>
        <dbReference type="EMBL" id="MDQ0231282.1"/>
    </source>
</evidence>
<dbReference type="InterPro" id="IPR003710">
    <property type="entry name" value="ApbA"/>
</dbReference>
<accession>A0ABT9ZG71</accession>
<evidence type="ECO:0000256" key="3">
    <source>
        <dbReference type="ARBA" id="ARBA00007870"/>
    </source>
</evidence>
<dbReference type="RefSeq" id="WP_307341936.1">
    <property type="nucleotide sequence ID" value="NZ_JAUSUD010000011.1"/>
</dbReference>
<sequence>MEIGIIGGGAIGLLYSYYLAKEHNVTLYTNREAQAQAIRQSGLTLLRNDESYTTNAVAATASRKYKEKLLIITLKQYQLNEIIASLKELSPRTILFLQNGMSHLSLIEDLNTHQILLGVSEHGAMRERDDVVRHSGIGVTKIANYRVLKQSQHESLLSRNIPNFQIINESDYKEMLIRKLAINATINPITTVLRINNGQLLENQYFYKILQTVYKEVHSALDLKEQKSYWEHIIKVCKLTAKNESSMYKDIQRGKKTEIDAILGYIIDCANKRQLDIPTIMFLFQAIKGMENGDSISLHT</sequence>
<keyword evidence="7 11" id="KW-0521">NADP</keyword>
<dbReference type="InterPro" id="IPR013752">
    <property type="entry name" value="KPA_reductase"/>
</dbReference>
<dbReference type="InterPro" id="IPR050838">
    <property type="entry name" value="Ketopantoate_reductase"/>
</dbReference>
<dbReference type="InterPro" id="IPR036291">
    <property type="entry name" value="NAD(P)-bd_dom_sf"/>
</dbReference>
<comment type="pathway">
    <text evidence="2 11">Cofactor biosynthesis; (R)-pantothenate biosynthesis; (R)-pantoate from 3-methyl-2-oxobutanoate: step 2/2.</text>
</comment>
<feature type="domain" description="Ketopantoate reductase N-terminal" evidence="12">
    <location>
        <begin position="3"/>
        <end position="145"/>
    </location>
</feature>
<dbReference type="InterPro" id="IPR008927">
    <property type="entry name" value="6-PGluconate_DH-like_C_sf"/>
</dbReference>
<evidence type="ECO:0000256" key="4">
    <source>
        <dbReference type="ARBA" id="ARBA00013014"/>
    </source>
</evidence>
<protein>
    <recommendedName>
        <fullName evidence="5 11">2-dehydropantoate 2-reductase</fullName>
        <ecNumber evidence="4 11">1.1.1.169</ecNumber>
    </recommendedName>
    <alternativeName>
        <fullName evidence="9 11">Ketopantoate reductase</fullName>
    </alternativeName>
</protein>
<evidence type="ECO:0000259" key="13">
    <source>
        <dbReference type="Pfam" id="PF08546"/>
    </source>
</evidence>
<dbReference type="PANTHER" id="PTHR43765:SF2">
    <property type="entry name" value="2-DEHYDROPANTOATE 2-REDUCTASE"/>
    <property type="match status" value="1"/>
</dbReference>
<dbReference type="Pfam" id="PF02558">
    <property type="entry name" value="ApbA"/>
    <property type="match status" value="1"/>
</dbReference>
<dbReference type="EMBL" id="JAUSUD010000011">
    <property type="protein sequence ID" value="MDQ0231282.1"/>
    <property type="molecule type" value="Genomic_DNA"/>
</dbReference>
<evidence type="ECO:0000256" key="11">
    <source>
        <dbReference type="RuleBase" id="RU362068"/>
    </source>
</evidence>
<comment type="caution">
    <text evidence="14">The sequence shown here is derived from an EMBL/GenBank/DDBJ whole genome shotgun (WGS) entry which is preliminary data.</text>
</comment>
<reference evidence="14 15" key="1">
    <citation type="submission" date="2023-07" db="EMBL/GenBank/DDBJ databases">
        <title>Genomic Encyclopedia of Type Strains, Phase IV (KMG-IV): sequencing the most valuable type-strain genomes for metagenomic binning, comparative biology and taxonomic classification.</title>
        <authorList>
            <person name="Goeker M."/>
        </authorList>
    </citation>
    <scope>NUCLEOTIDE SEQUENCE [LARGE SCALE GENOMIC DNA]</scope>
    <source>
        <strain evidence="14 15">DSM 29005</strain>
    </source>
</reference>
<dbReference type="Gene3D" id="3.40.50.720">
    <property type="entry name" value="NAD(P)-binding Rossmann-like Domain"/>
    <property type="match status" value="1"/>
</dbReference>
<feature type="domain" description="Ketopantoate reductase C-terminal" evidence="13">
    <location>
        <begin position="173"/>
        <end position="291"/>
    </location>
</feature>
<evidence type="ECO:0000256" key="7">
    <source>
        <dbReference type="ARBA" id="ARBA00022857"/>
    </source>
</evidence>
<keyword evidence="8 11" id="KW-0560">Oxidoreductase</keyword>
<dbReference type="Proteomes" id="UP001234495">
    <property type="component" value="Unassembled WGS sequence"/>
</dbReference>
<evidence type="ECO:0000259" key="12">
    <source>
        <dbReference type="Pfam" id="PF02558"/>
    </source>
</evidence>
<gene>
    <name evidence="14" type="ORF">J2S19_002565</name>
</gene>
<evidence type="ECO:0000256" key="9">
    <source>
        <dbReference type="ARBA" id="ARBA00032024"/>
    </source>
</evidence>
<evidence type="ECO:0000256" key="8">
    <source>
        <dbReference type="ARBA" id="ARBA00023002"/>
    </source>
</evidence>
<comment type="function">
    <text evidence="1 11">Catalyzes the NADPH-dependent reduction of ketopantoate into pantoic acid.</text>
</comment>
<dbReference type="Pfam" id="PF08546">
    <property type="entry name" value="ApbA_C"/>
    <property type="match status" value="1"/>
</dbReference>
<name>A0ABT9ZG71_9BACI</name>
<evidence type="ECO:0000256" key="1">
    <source>
        <dbReference type="ARBA" id="ARBA00002919"/>
    </source>
</evidence>
<keyword evidence="6 11" id="KW-0566">Pantothenate biosynthesis</keyword>
<dbReference type="SUPFAM" id="SSF51735">
    <property type="entry name" value="NAD(P)-binding Rossmann-fold domains"/>
    <property type="match status" value="1"/>
</dbReference>
<dbReference type="InterPro" id="IPR013328">
    <property type="entry name" value="6PGD_dom2"/>
</dbReference>
<keyword evidence="15" id="KW-1185">Reference proteome</keyword>
<dbReference type="SUPFAM" id="SSF48179">
    <property type="entry name" value="6-phosphogluconate dehydrogenase C-terminal domain-like"/>
    <property type="match status" value="1"/>
</dbReference>